<feature type="region of interest" description="Disordered" evidence="5">
    <location>
        <begin position="331"/>
        <end position="404"/>
    </location>
</feature>
<keyword evidence="4" id="KW-0067">ATP-binding</keyword>
<keyword evidence="2" id="KW-0547">Nucleotide-binding</keyword>
<evidence type="ECO:0000313" key="8">
    <source>
        <dbReference type="Proteomes" id="UP000676169"/>
    </source>
</evidence>
<dbReference type="SUPFAM" id="SSF56112">
    <property type="entry name" value="Protein kinase-like (PK-like)"/>
    <property type="match status" value="1"/>
</dbReference>
<feature type="region of interest" description="Disordered" evidence="5">
    <location>
        <begin position="554"/>
        <end position="582"/>
    </location>
</feature>
<dbReference type="PROSITE" id="PS50011">
    <property type="entry name" value="PROTEIN_KINASE_DOM"/>
    <property type="match status" value="1"/>
</dbReference>
<name>A0A975IYN7_9BACT</name>
<dbReference type="InterPro" id="IPR000719">
    <property type="entry name" value="Prot_kinase_dom"/>
</dbReference>
<accession>A0A975IYN7</accession>
<evidence type="ECO:0000256" key="2">
    <source>
        <dbReference type="ARBA" id="ARBA00022741"/>
    </source>
</evidence>
<keyword evidence="7" id="KW-0723">Serine/threonine-protein kinase</keyword>
<reference evidence="7" key="1">
    <citation type="submission" date="2021-04" db="EMBL/GenBank/DDBJ databases">
        <title>Luteolibacter sp. 32A isolated from the skin of an Anderson's salamander (Ambystoma andersonii).</title>
        <authorList>
            <person name="Spergser J."/>
            <person name="Busse H.-J."/>
        </authorList>
    </citation>
    <scope>NUCLEOTIDE SEQUENCE</scope>
    <source>
        <strain evidence="7">32A</strain>
    </source>
</reference>
<dbReference type="Proteomes" id="UP000676169">
    <property type="component" value="Chromosome"/>
</dbReference>
<dbReference type="Gene3D" id="1.10.510.10">
    <property type="entry name" value="Transferase(Phosphotransferase) domain 1"/>
    <property type="match status" value="1"/>
</dbReference>
<protein>
    <submittedName>
        <fullName evidence="7">Serine/threonine protein kinase</fullName>
    </submittedName>
</protein>
<keyword evidence="3 7" id="KW-0418">Kinase</keyword>
<dbReference type="CDD" id="cd14014">
    <property type="entry name" value="STKc_PknB_like"/>
    <property type="match status" value="1"/>
</dbReference>
<dbReference type="PANTHER" id="PTHR43289">
    <property type="entry name" value="MITOGEN-ACTIVATED PROTEIN KINASE KINASE KINASE 20-RELATED"/>
    <property type="match status" value="1"/>
</dbReference>
<dbReference type="AlphaFoldDB" id="A0A975IYN7"/>
<evidence type="ECO:0000256" key="1">
    <source>
        <dbReference type="ARBA" id="ARBA00022679"/>
    </source>
</evidence>
<evidence type="ECO:0000256" key="4">
    <source>
        <dbReference type="ARBA" id="ARBA00022840"/>
    </source>
</evidence>
<dbReference type="GO" id="GO:0004674">
    <property type="term" value="F:protein serine/threonine kinase activity"/>
    <property type="evidence" value="ECO:0007669"/>
    <property type="project" value="UniProtKB-KW"/>
</dbReference>
<dbReference type="InterPro" id="IPR008271">
    <property type="entry name" value="Ser/Thr_kinase_AS"/>
</dbReference>
<feature type="compositionally biased region" description="Polar residues" evidence="5">
    <location>
        <begin position="572"/>
        <end position="582"/>
    </location>
</feature>
<feature type="compositionally biased region" description="Polar residues" evidence="5">
    <location>
        <begin position="331"/>
        <end position="340"/>
    </location>
</feature>
<evidence type="ECO:0000313" key="7">
    <source>
        <dbReference type="EMBL" id="QUE50581.1"/>
    </source>
</evidence>
<keyword evidence="1" id="KW-0808">Transferase</keyword>
<dbReference type="InterPro" id="IPR011009">
    <property type="entry name" value="Kinase-like_dom_sf"/>
</dbReference>
<dbReference type="Pfam" id="PF00069">
    <property type="entry name" value="Pkinase"/>
    <property type="match status" value="1"/>
</dbReference>
<proteinExistence type="predicted"/>
<feature type="domain" description="Protein kinase" evidence="6">
    <location>
        <begin position="22"/>
        <end position="306"/>
    </location>
</feature>
<sequence>MSLPSSFDAPAPETLAAHLPAYDFEVLIASDVTGAVYKARQKSLDRDVAVKFLPAERLADPKVRQAFENGARVLAKLNHPNLISVFDFGDIDGTPYVVMEFVPGKSLQRSASGKQIHPVQAAELVIGICQGLAHAHDNGVIHRDLKPANILLNQKAQPKIGDFGLADLRETGAENQAYIAPEVLSQPRAADRRSDIYSVGVILYTLLAGKEPHAGSPPPSAVCDVDAGLDHIWQRATQPNPGLRYPDCHEFAADLSEWHRMRTTGKAAVIAEAPAGPAGAPKRMPAQRVEEDELVIPAKSGSGGWLVNLILLGILGAGGYYAWQKFGQPASQADAPTQSAPAEPGKAPGSRDISKLPLPAPGAGSLPDPNGGSPFGKPVPGTDLSGPDAAGGTPGKTAQAANDPLTVKARELIADAEKERTKSLGDNVRNFFFDIDGWARSLPNKEQVSRKADVDKLKGAVRDSRVPVSVPSSHTLASVPNITKAVSRAADKQKQIDAEYATKVGRYRDLYVSKMKVSIDEATQKGEDATGLNRNLEAAAELSGWIDSLGGKLQPENPVLDEPNEYKGIFGPTTNPFGTPIK</sequence>
<evidence type="ECO:0000256" key="3">
    <source>
        <dbReference type="ARBA" id="ARBA00022777"/>
    </source>
</evidence>
<dbReference type="GO" id="GO:0005524">
    <property type="term" value="F:ATP binding"/>
    <property type="evidence" value="ECO:0007669"/>
    <property type="project" value="UniProtKB-KW"/>
</dbReference>
<organism evidence="7 8">
    <name type="scientific">Luteolibacter ambystomatis</name>
    <dbReference type="NCBI Taxonomy" id="2824561"/>
    <lineage>
        <taxon>Bacteria</taxon>
        <taxon>Pseudomonadati</taxon>
        <taxon>Verrucomicrobiota</taxon>
        <taxon>Verrucomicrobiia</taxon>
        <taxon>Verrucomicrobiales</taxon>
        <taxon>Verrucomicrobiaceae</taxon>
        <taxon>Luteolibacter</taxon>
    </lineage>
</organism>
<dbReference type="KEGG" id="lamb:KBB96_17165"/>
<keyword evidence="8" id="KW-1185">Reference proteome</keyword>
<dbReference type="RefSeq" id="WP_211630721.1">
    <property type="nucleotide sequence ID" value="NZ_CP073100.1"/>
</dbReference>
<dbReference type="SMART" id="SM00220">
    <property type="entry name" value="S_TKc"/>
    <property type="match status" value="1"/>
</dbReference>
<evidence type="ECO:0000256" key="5">
    <source>
        <dbReference type="SAM" id="MobiDB-lite"/>
    </source>
</evidence>
<dbReference type="PROSITE" id="PS00108">
    <property type="entry name" value="PROTEIN_KINASE_ST"/>
    <property type="match status" value="1"/>
</dbReference>
<dbReference type="PANTHER" id="PTHR43289:SF6">
    <property type="entry name" value="SERINE_THREONINE-PROTEIN KINASE NEKL-3"/>
    <property type="match status" value="1"/>
</dbReference>
<dbReference type="EMBL" id="CP073100">
    <property type="protein sequence ID" value="QUE50581.1"/>
    <property type="molecule type" value="Genomic_DNA"/>
</dbReference>
<dbReference type="Gene3D" id="3.30.200.20">
    <property type="entry name" value="Phosphorylase Kinase, domain 1"/>
    <property type="match status" value="1"/>
</dbReference>
<evidence type="ECO:0000259" key="6">
    <source>
        <dbReference type="PROSITE" id="PS50011"/>
    </source>
</evidence>
<gene>
    <name evidence="7" type="ORF">KBB96_17165</name>
</gene>